<sequence length="839" mass="93816">MKTIKTRQRRAGDAEFKWVVPQLGQSMQEWAKLAAEWMGEQSIGVDLRQHALSLFLDRYIVKQSLPHEPSTLLRDSTKWPSFYDTCCPKSFSGVIYNNHVNAFLDWVLAARFSRLSDDGTSILCAGFSNPVKRHLHSRATALTESARTPLPYRFIAELRSIIAPGRSFRDWTWAQGETGKRTADDWFETTRAQVNEEDPDCVWRERVDLEGNAVVEIWSPVRHMLLLAKLLVPLRTYQVRMLDSGEADYWKYSDGIWQVNQGSLASGTADKPTRHGVFRRVIDAELGAERTALYINTNKTADLYRGNTEPGYVVPWQHEELLYWLEKLRNWQERYNPIVGPCSWLELDIGQLGGNAKSKAQLTSLRPTCFLFRNASARDPLDRCKPVPAAELRRPWFLVLQELERRCASRGETLSSGKPLRFVRRGTTTDYPLHSLRVSLLTCLALDGDVPLPILSKLVAGHSRLLMTLYYVKAGPGRVSRVLKEAEQRIAESSDKSLQRFLEDASYEDIAMSTACNSEVGVRLALSGAPNERSPASWIVRSYGVCLSASNTSAVEAKGVTGCHNGGPKLNGDREAGLNGPVPGGPGNCVRCRWFISEPRYLDALRAHFNNVSYHLSETALKAKALEEKLELIRVEKATAEGKGVPFDRMSAYLQLERLWESAISQTDQLANDLIATLRLIHRCLAIAERENDMSGKHELVAVGATADLRMVLQETDSEALQVAEVCADAALYPDEDFGKAVLRRSQLLDSALVREGLPPFLMTFSEEEQLRVGNHLMERLATARLRGQSTSAGVKRIAGALDSGQRLSEILDIEPDDIFCLNEVEAVADALFLLPSTT</sequence>
<evidence type="ECO:0000256" key="1">
    <source>
        <dbReference type="SAM" id="Coils"/>
    </source>
</evidence>
<reference evidence="2 3" key="1">
    <citation type="submission" date="2023-08" db="EMBL/GenBank/DDBJ databases">
        <title>Genome sequencing of plant associated microbes to promote plant fitness in Sorghum bicolor and Oryza sativa.</title>
        <authorList>
            <person name="Coleman-Derr D."/>
        </authorList>
    </citation>
    <scope>NUCLEOTIDE SEQUENCE [LARGE SCALE GENOMIC DNA]</scope>
    <source>
        <strain evidence="2 3">SLBN-33</strain>
    </source>
</reference>
<keyword evidence="1" id="KW-0175">Coiled coil</keyword>
<evidence type="ECO:0000313" key="2">
    <source>
        <dbReference type="EMBL" id="MDR6205427.1"/>
    </source>
</evidence>
<evidence type="ECO:0000313" key="3">
    <source>
        <dbReference type="Proteomes" id="UP001245184"/>
    </source>
</evidence>
<proteinExistence type="predicted"/>
<dbReference type="AlphaFoldDB" id="A0ABD5CJN6"/>
<protein>
    <recommendedName>
        <fullName evidence="4">Integrase</fullName>
    </recommendedName>
</protein>
<accession>A0ABD5CJN6</accession>
<organism evidence="2 3">
    <name type="scientific">Paraburkholderia graminis</name>
    <dbReference type="NCBI Taxonomy" id="60548"/>
    <lineage>
        <taxon>Bacteria</taxon>
        <taxon>Pseudomonadati</taxon>
        <taxon>Pseudomonadota</taxon>
        <taxon>Betaproteobacteria</taxon>
        <taxon>Burkholderiales</taxon>
        <taxon>Burkholderiaceae</taxon>
        <taxon>Paraburkholderia</taxon>
    </lineage>
</organism>
<dbReference type="InterPro" id="IPR024965">
    <property type="entry name" value="Putative_integrase"/>
</dbReference>
<dbReference type="EMBL" id="JAVIZN010000002">
    <property type="protein sequence ID" value="MDR6205427.1"/>
    <property type="molecule type" value="Genomic_DNA"/>
</dbReference>
<dbReference type="Pfam" id="PF13009">
    <property type="entry name" value="Integrase_2"/>
    <property type="match status" value="1"/>
</dbReference>
<evidence type="ECO:0008006" key="4">
    <source>
        <dbReference type="Google" id="ProtNLM"/>
    </source>
</evidence>
<feature type="coiled-coil region" evidence="1">
    <location>
        <begin position="616"/>
        <end position="643"/>
    </location>
</feature>
<dbReference type="Proteomes" id="UP001245184">
    <property type="component" value="Unassembled WGS sequence"/>
</dbReference>
<name>A0ABD5CJN6_9BURK</name>
<gene>
    <name evidence="2" type="ORF">QF025_004147</name>
</gene>
<comment type="caution">
    <text evidence="2">The sequence shown here is derived from an EMBL/GenBank/DDBJ whole genome shotgun (WGS) entry which is preliminary data.</text>
</comment>